<dbReference type="CDD" id="cd06257">
    <property type="entry name" value="DnaJ"/>
    <property type="match status" value="1"/>
</dbReference>
<dbReference type="Gene3D" id="1.10.287.110">
    <property type="entry name" value="DnaJ domain"/>
    <property type="match status" value="1"/>
</dbReference>
<sequence>MSKAKANARLSPRLESALAELLGELSICDYRADRLVSRTSLPFWCRPPLFFFLGHLAKAEGRVTETDIGYAEALIKALKLSSRQRQQAIKRFRQGKDASNLPMRRGLMFRFFGRLWPDLALKVAICLCHGAQIKGQPGKARRYRCEDAIAAMGLPVTVSDEILESYGARAWMRDAPPAAQPTTYEQACRILGVSRRDSLEAVKKTYRRKVSSCHPDKLARQSLTAAERDRAKDQLLRYQQAWELIQRRHNLT</sequence>
<accession>A0A840UB90</accession>
<evidence type="ECO:0000259" key="2">
    <source>
        <dbReference type="PROSITE" id="PS50076"/>
    </source>
</evidence>
<dbReference type="RefSeq" id="WP_183698938.1">
    <property type="nucleotide sequence ID" value="NZ_JACHFE010000001.1"/>
</dbReference>
<comment type="caution">
    <text evidence="3">The sequence shown here is derived from an EMBL/GenBank/DDBJ whole genome shotgun (WGS) entry which is preliminary data.</text>
</comment>
<name>A0A840UB90_9GAMM</name>
<dbReference type="InterPro" id="IPR036869">
    <property type="entry name" value="J_dom_sf"/>
</dbReference>
<keyword evidence="4" id="KW-1185">Reference proteome</keyword>
<organism evidence="3 4">
    <name type="scientific">Marinobacter oulmenensis</name>
    <dbReference type="NCBI Taxonomy" id="643747"/>
    <lineage>
        <taxon>Bacteria</taxon>
        <taxon>Pseudomonadati</taxon>
        <taxon>Pseudomonadota</taxon>
        <taxon>Gammaproteobacteria</taxon>
        <taxon>Pseudomonadales</taxon>
        <taxon>Marinobacteraceae</taxon>
        <taxon>Marinobacter</taxon>
    </lineage>
</organism>
<gene>
    <name evidence="3" type="ORF">HNR38_000243</name>
</gene>
<dbReference type="SUPFAM" id="SSF46565">
    <property type="entry name" value="Chaperone J-domain"/>
    <property type="match status" value="1"/>
</dbReference>
<dbReference type="InterPro" id="IPR001623">
    <property type="entry name" value="DnaJ_domain"/>
</dbReference>
<proteinExistence type="predicted"/>
<dbReference type="CDD" id="cd07316">
    <property type="entry name" value="terB_like_DjlA"/>
    <property type="match status" value="1"/>
</dbReference>
<evidence type="ECO:0000313" key="3">
    <source>
        <dbReference type="EMBL" id="MBB5319775.1"/>
    </source>
</evidence>
<evidence type="ECO:0000313" key="4">
    <source>
        <dbReference type="Proteomes" id="UP000591735"/>
    </source>
</evidence>
<protein>
    <submittedName>
        <fullName evidence="3">DnaJ like chaperone protein</fullName>
    </submittedName>
</protein>
<feature type="domain" description="J" evidence="2">
    <location>
        <begin position="186"/>
        <end position="250"/>
    </location>
</feature>
<dbReference type="PROSITE" id="PS50076">
    <property type="entry name" value="DNAJ_2"/>
    <property type="match status" value="1"/>
</dbReference>
<dbReference type="Proteomes" id="UP000591735">
    <property type="component" value="Unassembled WGS sequence"/>
</dbReference>
<dbReference type="EMBL" id="JACHFE010000001">
    <property type="protein sequence ID" value="MBB5319775.1"/>
    <property type="molecule type" value="Genomic_DNA"/>
</dbReference>
<keyword evidence="1" id="KW-0143">Chaperone</keyword>
<evidence type="ECO:0000256" key="1">
    <source>
        <dbReference type="ARBA" id="ARBA00023186"/>
    </source>
</evidence>
<reference evidence="3 4" key="1">
    <citation type="submission" date="2020-08" db="EMBL/GenBank/DDBJ databases">
        <title>Genomic Encyclopedia of Type Strains, Phase IV (KMG-IV): sequencing the most valuable type-strain genomes for metagenomic binning, comparative biology and taxonomic classification.</title>
        <authorList>
            <person name="Goeker M."/>
        </authorList>
    </citation>
    <scope>NUCLEOTIDE SEQUENCE [LARGE SCALE GENOMIC DNA]</scope>
    <source>
        <strain evidence="3 4">DSM 22359</strain>
    </source>
</reference>
<dbReference type="AlphaFoldDB" id="A0A840UB90"/>